<reference evidence="2" key="1">
    <citation type="submission" date="2016-10" db="EMBL/GenBank/DDBJ databases">
        <authorList>
            <person name="Varghese N."/>
            <person name="Submissions S."/>
        </authorList>
    </citation>
    <scope>NUCLEOTIDE SEQUENCE [LARGE SCALE GENOMIC DNA]</scope>
    <source>
        <strain evidence="2">JCM 18416</strain>
    </source>
</reference>
<name>A0A1H0KLZ0_9GAMM</name>
<dbReference type="EMBL" id="FNJJ01000001">
    <property type="protein sequence ID" value="SDO57014.1"/>
    <property type="molecule type" value="Genomic_DNA"/>
</dbReference>
<sequence>MHMNAAFDLRTKQQCPQAEMRYEPFHVVECYRCEVINRISVDQTNLQRDIREPLDSTDGLSRLPGQLFDVHGLDN</sequence>
<dbReference type="OrthoDB" id="5289059at2"/>
<protein>
    <recommendedName>
        <fullName evidence="3">Transposase</fullName>
    </recommendedName>
</protein>
<evidence type="ECO:0000313" key="2">
    <source>
        <dbReference type="Proteomes" id="UP000199460"/>
    </source>
</evidence>
<gene>
    <name evidence="1" type="ORF">SAMN05216213_101334</name>
</gene>
<organism evidence="1 2">
    <name type="scientific">Ectopseudomonas guguanensis</name>
    <dbReference type="NCBI Taxonomy" id="1198456"/>
    <lineage>
        <taxon>Bacteria</taxon>
        <taxon>Pseudomonadati</taxon>
        <taxon>Pseudomonadota</taxon>
        <taxon>Gammaproteobacteria</taxon>
        <taxon>Pseudomonadales</taxon>
        <taxon>Pseudomonadaceae</taxon>
        <taxon>Ectopseudomonas</taxon>
    </lineage>
</organism>
<dbReference type="AlphaFoldDB" id="A0A1H0KLZ0"/>
<dbReference type="Proteomes" id="UP000199460">
    <property type="component" value="Unassembled WGS sequence"/>
</dbReference>
<accession>A0A1H0KLZ0</accession>
<proteinExistence type="predicted"/>
<keyword evidence="2" id="KW-1185">Reference proteome</keyword>
<evidence type="ECO:0000313" key="1">
    <source>
        <dbReference type="EMBL" id="SDO57014.1"/>
    </source>
</evidence>
<evidence type="ECO:0008006" key="3">
    <source>
        <dbReference type="Google" id="ProtNLM"/>
    </source>
</evidence>